<proteinExistence type="predicted"/>
<organism evidence="1 2">
    <name type="scientific">Streptomyces hokutonensis</name>
    <dbReference type="NCBI Taxonomy" id="1306990"/>
    <lineage>
        <taxon>Bacteria</taxon>
        <taxon>Bacillati</taxon>
        <taxon>Actinomycetota</taxon>
        <taxon>Actinomycetes</taxon>
        <taxon>Kitasatosporales</taxon>
        <taxon>Streptomycetaceae</taxon>
        <taxon>Streptomyces</taxon>
    </lineage>
</organism>
<evidence type="ECO:0000313" key="2">
    <source>
        <dbReference type="Proteomes" id="UP001601303"/>
    </source>
</evidence>
<dbReference type="RefSeq" id="WP_388108376.1">
    <property type="nucleotide sequence ID" value="NZ_JBIAHM010000008.1"/>
</dbReference>
<name>A0ABW6M570_9ACTN</name>
<dbReference type="Proteomes" id="UP001601303">
    <property type="component" value="Unassembled WGS sequence"/>
</dbReference>
<reference evidence="1 2" key="1">
    <citation type="submission" date="2024-10" db="EMBL/GenBank/DDBJ databases">
        <title>The Natural Products Discovery Center: Release of the First 8490 Sequenced Strains for Exploring Actinobacteria Biosynthetic Diversity.</title>
        <authorList>
            <person name="Kalkreuter E."/>
            <person name="Kautsar S.A."/>
            <person name="Yang D."/>
            <person name="Bader C.D."/>
            <person name="Teijaro C.N."/>
            <person name="Fluegel L."/>
            <person name="Davis C.M."/>
            <person name="Simpson J.R."/>
            <person name="Lauterbach L."/>
            <person name="Steele A.D."/>
            <person name="Gui C."/>
            <person name="Meng S."/>
            <person name="Li G."/>
            <person name="Viehrig K."/>
            <person name="Ye F."/>
            <person name="Su P."/>
            <person name="Kiefer A.F."/>
            <person name="Nichols A."/>
            <person name="Cepeda A.J."/>
            <person name="Yan W."/>
            <person name="Fan B."/>
            <person name="Jiang Y."/>
            <person name="Adhikari A."/>
            <person name="Zheng C.-J."/>
            <person name="Schuster L."/>
            <person name="Cowan T.M."/>
            <person name="Smanski M.J."/>
            <person name="Chevrette M.G."/>
            <person name="De Carvalho L.P.S."/>
            <person name="Shen B."/>
        </authorList>
    </citation>
    <scope>NUCLEOTIDE SEQUENCE [LARGE SCALE GENOMIC DNA]</scope>
    <source>
        <strain evidence="1 2">NPDC006488</strain>
    </source>
</reference>
<accession>A0ABW6M570</accession>
<evidence type="ECO:0000313" key="1">
    <source>
        <dbReference type="EMBL" id="MFE9601285.1"/>
    </source>
</evidence>
<sequence length="43" mass="4692">MHSRYDRTLADLAVGGRPVPIGLSVRRLFCHGPGCGRRTLSRG</sequence>
<dbReference type="EMBL" id="JBIAHM010000008">
    <property type="protein sequence ID" value="MFE9601285.1"/>
    <property type="molecule type" value="Genomic_DNA"/>
</dbReference>
<comment type="caution">
    <text evidence="1">The sequence shown here is derived from an EMBL/GenBank/DDBJ whole genome shotgun (WGS) entry which is preliminary data.</text>
</comment>
<protein>
    <submittedName>
        <fullName evidence="1">Uncharacterized protein</fullName>
    </submittedName>
</protein>
<gene>
    <name evidence="1" type="ORF">ACFYNQ_22280</name>
</gene>
<keyword evidence="2" id="KW-1185">Reference proteome</keyword>